<comment type="caution">
    <text evidence="2">The sequence shown here is derived from an EMBL/GenBank/DDBJ whole genome shotgun (WGS) entry which is preliminary data.</text>
</comment>
<accession>A0ABV6Y5N5</accession>
<dbReference type="Proteomes" id="UP001593940">
    <property type="component" value="Unassembled WGS sequence"/>
</dbReference>
<evidence type="ECO:0008006" key="4">
    <source>
        <dbReference type="Google" id="ProtNLM"/>
    </source>
</evidence>
<sequence length="74" mass="8080">MNLHEPDRLPATGPGQPTSEARPIPRWGLRQFTAEAGRVIRSGLPEEVWVEAVILAISRTGSGYMVCLLKSDPP</sequence>
<dbReference type="EMBL" id="JBHOMY010000019">
    <property type="protein sequence ID" value="MFC1456579.1"/>
    <property type="molecule type" value="Genomic_DNA"/>
</dbReference>
<feature type="region of interest" description="Disordered" evidence="1">
    <location>
        <begin position="1"/>
        <end position="26"/>
    </location>
</feature>
<evidence type="ECO:0000256" key="1">
    <source>
        <dbReference type="SAM" id="MobiDB-lite"/>
    </source>
</evidence>
<reference evidence="2 3" key="1">
    <citation type="submission" date="2024-09" db="EMBL/GenBank/DDBJ databases">
        <title>Nodulacao em especies de Leguminosae Basais da Amazonia e Caracterizacao dos Rizobios e Bacterias Associadas aos Nodulos.</title>
        <authorList>
            <person name="Jambeiro I.C.A."/>
            <person name="Lopes I.S."/>
            <person name="Aguiar E.R.G.R."/>
            <person name="Santos A.F.J."/>
            <person name="Dos Santos J.M.F."/>
            <person name="Gross E."/>
        </authorList>
    </citation>
    <scope>NUCLEOTIDE SEQUENCE [LARGE SCALE GENOMIC DNA]</scope>
    <source>
        <strain evidence="2 3">BRUESC1165</strain>
    </source>
</reference>
<evidence type="ECO:0000313" key="2">
    <source>
        <dbReference type="EMBL" id="MFC1456579.1"/>
    </source>
</evidence>
<gene>
    <name evidence="2" type="ORF">ACETIH_07605</name>
</gene>
<name>A0ABV6Y5N5_9HYPH</name>
<proteinExistence type="predicted"/>
<protein>
    <recommendedName>
        <fullName evidence="4">Transposase</fullName>
    </recommendedName>
</protein>
<evidence type="ECO:0000313" key="3">
    <source>
        <dbReference type="Proteomes" id="UP001593940"/>
    </source>
</evidence>
<keyword evidence="3" id="KW-1185">Reference proteome</keyword>
<dbReference type="RefSeq" id="WP_377029293.1">
    <property type="nucleotide sequence ID" value="NZ_JBHOMY010000019.1"/>
</dbReference>
<organism evidence="2 3">
    <name type="scientific">Microvirga arabica</name>
    <dbReference type="NCBI Taxonomy" id="1128671"/>
    <lineage>
        <taxon>Bacteria</taxon>
        <taxon>Pseudomonadati</taxon>
        <taxon>Pseudomonadota</taxon>
        <taxon>Alphaproteobacteria</taxon>
        <taxon>Hyphomicrobiales</taxon>
        <taxon>Methylobacteriaceae</taxon>
        <taxon>Microvirga</taxon>
    </lineage>
</organism>